<dbReference type="InterPro" id="IPR003390">
    <property type="entry name" value="DNA_integrity_scan_DisA_N"/>
</dbReference>
<evidence type="ECO:0000256" key="6">
    <source>
        <dbReference type="ARBA" id="ARBA00022741"/>
    </source>
</evidence>
<dbReference type="AlphaFoldDB" id="H5SCR4"/>
<gene>
    <name evidence="10" type="primary">dacA</name>
    <name evidence="12" type="ORF">HGMM_F11F07C22</name>
</gene>
<dbReference type="Pfam" id="PF19293">
    <property type="entry name" value="CdaA_N"/>
    <property type="match status" value="1"/>
</dbReference>
<dbReference type="InterPro" id="IPR036888">
    <property type="entry name" value="DNA_integrity_DisA_N_sf"/>
</dbReference>
<dbReference type="InterPro" id="IPR014046">
    <property type="entry name" value="C-di-AMP_synthase"/>
</dbReference>
<reference evidence="12" key="2">
    <citation type="journal article" date="2012" name="PLoS ONE">
        <title>A Deeply Branching Thermophilic Bacterium with an Ancient Acetyl-CoA Pathway Dominates a Subsurface Ecosystem.</title>
        <authorList>
            <person name="Takami H."/>
            <person name="Noguchi H."/>
            <person name="Takaki Y."/>
            <person name="Uchiyama I."/>
            <person name="Toyoda A."/>
            <person name="Nishi S."/>
            <person name="Chee G.-J."/>
            <person name="Arai W."/>
            <person name="Nunoura T."/>
            <person name="Itoh T."/>
            <person name="Hattori M."/>
            <person name="Takai K."/>
        </authorList>
    </citation>
    <scope>NUCLEOTIDE SEQUENCE</scope>
</reference>
<evidence type="ECO:0000256" key="8">
    <source>
        <dbReference type="ARBA" id="ARBA00022989"/>
    </source>
</evidence>
<evidence type="ECO:0000256" key="2">
    <source>
        <dbReference type="ARBA" id="ARBA00022475"/>
    </source>
</evidence>
<dbReference type="GO" id="GO:0106408">
    <property type="term" value="F:diadenylate cyclase activity"/>
    <property type="evidence" value="ECO:0007669"/>
    <property type="project" value="UniProtKB-EC"/>
</dbReference>
<comment type="subunit">
    <text evidence="10">Probably a homodimer.</text>
</comment>
<keyword evidence="7 10" id="KW-0067">ATP-binding</keyword>
<dbReference type="GO" id="GO:0006171">
    <property type="term" value="P:cAMP biosynthetic process"/>
    <property type="evidence" value="ECO:0007669"/>
    <property type="project" value="InterPro"/>
</dbReference>
<feature type="transmembrane region" description="Helical" evidence="10">
    <location>
        <begin position="71"/>
        <end position="87"/>
    </location>
</feature>
<dbReference type="PANTHER" id="PTHR34185">
    <property type="entry name" value="DIADENYLATE CYCLASE"/>
    <property type="match status" value="1"/>
</dbReference>
<evidence type="ECO:0000259" key="11">
    <source>
        <dbReference type="PROSITE" id="PS51794"/>
    </source>
</evidence>
<dbReference type="NCBIfam" id="TIGR00159">
    <property type="entry name" value="diadenylate cyclase CdaA"/>
    <property type="match status" value="1"/>
</dbReference>
<evidence type="ECO:0000256" key="10">
    <source>
        <dbReference type="HAMAP-Rule" id="MF_01499"/>
    </source>
</evidence>
<keyword evidence="3 10" id="KW-0808">Transferase</keyword>
<keyword evidence="4 10" id="KW-0812">Transmembrane</keyword>
<dbReference type="Pfam" id="PF02457">
    <property type="entry name" value="DAC"/>
    <property type="match status" value="1"/>
</dbReference>
<keyword evidence="9 10" id="KW-0472">Membrane</keyword>
<feature type="transmembrane region" description="Helical" evidence="10">
    <location>
        <begin position="45"/>
        <end position="65"/>
    </location>
</feature>
<comment type="similarity">
    <text evidence="10">Belongs to the adenylate cyclase family. DacA/CdaA subfamily.</text>
</comment>
<comment type="caution">
    <text evidence="10">Lacks conserved residue(s) required for the propagation of feature annotation.</text>
</comment>
<comment type="catalytic activity">
    <reaction evidence="1 10">
        <text>2 ATP = 3',3'-c-di-AMP + 2 diphosphate</text>
        <dbReference type="Rhea" id="RHEA:35655"/>
        <dbReference type="ChEBI" id="CHEBI:30616"/>
        <dbReference type="ChEBI" id="CHEBI:33019"/>
        <dbReference type="ChEBI" id="CHEBI:71500"/>
        <dbReference type="EC" id="2.7.7.85"/>
    </reaction>
</comment>
<dbReference type="HAMAP" id="MF_01499">
    <property type="entry name" value="DacA"/>
    <property type="match status" value="1"/>
</dbReference>
<dbReference type="EC" id="2.7.7.85" evidence="10"/>
<comment type="function">
    <text evidence="10">Catalyzes the condensation of 2 ATP molecules into cyclic di-AMP (c-di-AMP), a second messenger used to regulate differing processes in different bacteria.</text>
</comment>
<dbReference type="PIRSF" id="PIRSF004793">
    <property type="entry name" value="UCP004793"/>
    <property type="match status" value="1"/>
</dbReference>
<evidence type="ECO:0000256" key="9">
    <source>
        <dbReference type="ARBA" id="ARBA00023136"/>
    </source>
</evidence>
<evidence type="ECO:0000256" key="5">
    <source>
        <dbReference type="ARBA" id="ARBA00022695"/>
    </source>
</evidence>
<organism evidence="12">
    <name type="scientific">uncultured Planctomycetota bacterium</name>
    <dbReference type="NCBI Taxonomy" id="120965"/>
    <lineage>
        <taxon>Bacteria</taxon>
        <taxon>Pseudomonadati</taxon>
        <taxon>Planctomycetota</taxon>
        <taxon>environmental samples</taxon>
    </lineage>
</organism>
<dbReference type="InterPro" id="IPR050338">
    <property type="entry name" value="DisA"/>
</dbReference>
<dbReference type="EMBL" id="AP011672">
    <property type="protein sequence ID" value="BAL53950.1"/>
    <property type="molecule type" value="Genomic_DNA"/>
</dbReference>
<dbReference type="InterPro" id="IPR045585">
    <property type="entry name" value="CdaA_N"/>
</dbReference>
<feature type="transmembrane region" description="Helical" evidence="10">
    <location>
        <begin position="16"/>
        <end position="33"/>
    </location>
</feature>
<name>H5SCR4_9BACT</name>
<dbReference type="PANTHER" id="PTHR34185:SF1">
    <property type="entry name" value="DIADENYLATE CYCLASE"/>
    <property type="match status" value="1"/>
</dbReference>
<keyword evidence="8 10" id="KW-1133">Transmembrane helix</keyword>
<keyword evidence="6 10" id="KW-0547">Nucleotide-binding</keyword>
<evidence type="ECO:0000256" key="1">
    <source>
        <dbReference type="ARBA" id="ARBA00000877"/>
    </source>
</evidence>
<dbReference type="GO" id="GO:0005524">
    <property type="term" value="F:ATP binding"/>
    <property type="evidence" value="ECO:0007669"/>
    <property type="project" value="UniProtKB-UniRule"/>
</dbReference>
<keyword evidence="5 10" id="KW-0548">Nucleotidyltransferase</keyword>
<dbReference type="InterPro" id="IPR034701">
    <property type="entry name" value="CdaA"/>
</dbReference>
<dbReference type="SUPFAM" id="SSF143597">
    <property type="entry name" value="YojJ-like"/>
    <property type="match status" value="1"/>
</dbReference>
<dbReference type="Gene3D" id="3.40.1700.10">
    <property type="entry name" value="DNA integrity scanning protein, DisA, N-terminal domain"/>
    <property type="match status" value="1"/>
</dbReference>
<protein>
    <recommendedName>
        <fullName evidence="10">Diadenylate cyclase</fullName>
        <shortName evidence="10">DAC</shortName>
        <ecNumber evidence="10">2.7.7.85</ecNumber>
    </recommendedName>
    <alternativeName>
        <fullName evidence="10">Cyclic-di-AMP synthase</fullName>
        <shortName evidence="10">c-di-AMP synthase</shortName>
    </alternativeName>
</protein>
<evidence type="ECO:0000313" key="12">
    <source>
        <dbReference type="EMBL" id="BAL53950.1"/>
    </source>
</evidence>
<sequence length="261" mass="28395">MERFRDLFDGLGTRDVVEIAILAGILYAVLRFLGNRRGAGLVRGLAIVVAGTLLLFQIVIISFDLTELSRFLDYLLSISLLAIIVIFQPELRRGLLLLGQYRLLRLFAPRSVPIAERLAEAALALSKEYTGALIVIEHNVSLENYIQTGERLDAEISPKLLRAIFHKRSPLHDGAVIIAEGRIAAAGCQLPLADAPPGANFGMRHRAALGLSEETDAIVLVVSEETGRISVAVGGRLETLAREQVPQRLNHLLPGMLALAA</sequence>
<feature type="domain" description="DAC" evidence="11">
    <location>
        <begin position="88"/>
        <end position="243"/>
    </location>
</feature>
<accession>H5SCR4</accession>
<evidence type="ECO:0000256" key="4">
    <source>
        <dbReference type="ARBA" id="ARBA00022692"/>
    </source>
</evidence>
<evidence type="ECO:0000256" key="7">
    <source>
        <dbReference type="ARBA" id="ARBA00022840"/>
    </source>
</evidence>
<keyword evidence="2 10" id="KW-1003">Cell membrane</keyword>
<dbReference type="GO" id="GO:0004016">
    <property type="term" value="F:adenylate cyclase activity"/>
    <property type="evidence" value="ECO:0007669"/>
    <property type="project" value="UniProtKB-UniRule"/>
</dbReference>
<proteinExistence type="inferred from homology"/>
<evidence type="ECO:0000256" key="3">
    <source>
        <dbReference type="ARBA" id="ARBA00022679"/>
    </source>
</evidence>
<reference evidence="12" key="1">
    <citation type="journal article" date="2005" name="Environ. Microbiol.">
        <title>Genetic and functional properties of uncultivated thermophilic crenarchaeotes from a subsurface gold mine as revealed by analysis of genome fragments.</title>
        <authorList>
            <person name="Nunoura T."/>
            <person name="Hirayama H."/>
            <person name="Takami H."/>
            <person name="Oida H."/>
            <person name="Nishi S."/>
            <person name="Shimamura S."/>
            <person name="Suzuki Y."/>
            <person name="Inagaki F."/>
            <person name="Takai K."/>
            <person name="Nealson K.H."/>
            <person name="Horikoshi K."/>
        </authorList>
    </citation>
    <scope>NUCLEOTIDE SEQUENCE</scope>
</reference>
<dbReference type="PROSITE" id="PS51794">
    <property type="entry name" value="DAC"/>
    <property type="match status" value="1"/>
</dbReference>